<dbReference type="PANTHER" id="PTHR48073">
    <property type="entry name" value="O-SUCCINYLBENZOATE SYNTHASE-RELATED"/>
    <property type="match status" value="1"/>
</dbReference>
<dbReference type="InterPro" id="IPR034603">
    <property type="entry name" value="Dipeptide_epimerase"/>
</dbReference>
<reference evidence="8" key="1">
    <citation type="journal article" date="2019" name="Int. J. Syst. Evol. Microbiol.">
        <title>The Global Catalogue of Microorganisms (GCM) 10K type strain sequencing project: providing services to taxonomists for standard genome sequencing and annotation.</title>
        <authorList>
            <consortium name="The Broad Institute Genomics Platform"/>
            <consortium name="The Broad Institute Genome Sequencing Center for Infectious Disease"/>
            <person name="Wu L."/>
            <person name="Ma J."/>
        </authorList>
    </citation>
    <scope>NUCLEOTIDE SEQUENCE [LARGE SCALE GENOMIC DNA]</scope>
    <source>
        <strain evidence="8">KCTC 42456</strain>
    </source>
</reference>
<accession>A0ABW5TSW7</accession>
<dbReference type="Pfam" id="PF02746">
    <property type="entry name" value="MR_MLE_N"/>
    <property type="match status" value="1"/>
</dbReference>
<dbReference type="SFLD" id="SFLDS00001">
    <property type="entry name" value="Enolase"/>
    <property type="match status" value="1"/>
</dbReference>
<evidence type="ECO:0000256" key="2">
    <source>
        <dbReference type="ARBA" id="ARBA00022723"/>
    </source>
</evidence>
<dbReference type="InterPro" id="IPR013341">
    <property type="entry name" value="Mandelate_racemase_N_dom"/>
</dbReference>
<keyword evidence="8" id="KW-1185">Reference proteome</keyword>
<dbReference type="SUPFAM" id="SSF51604">
    <property type="entry name" value="Enolase C-terminal domain-like"/>
    <property type="match status" value="1"/>
</dbReference>
<dbReference type="SFLD" id="SFLDF00009">
    <property type="entry name" value="o-succinylbenzoate_synthase"/>
    <property type="match status" value="1"/>
</dbReference>
<comment type="similarity">
    <text evidence="1 5">Belongs to the mandelate racemase/muconate lactonizing enzyme family.</text>
</comment>
<dbReference type="InterPro" id="IPR029017">
    <property type="entry name" value="Enolase-like_N"/>
</dbReference>
<evidence type="ECO:0000256" key="4">
    <source>
        <dbReference type="ARBA" id="ARBA00023235"/>
    </source>
</evidence>
<dbReference type="SUPFAM" id="SSF54826">
    <property type="entry name" value="Enolase N-terminal domain-like"/>
    <property type="match status" value="1"/>
</dbReference>
<dbReference type="EMBL" id="JBHULV010000038">
    <property type="protein sequence ID" value="MFD2732310.1"/>
    <property type="molecule type" value="Genomic_DNA"/>
</dbReference>
<proteinExistence type="inferred from homology"/>
<dbReference type="SFLD" id="SFLDG00180">
    <property type="entry name" value="muconate_cycloisomerase"/>
    <property type="match status" value="1"/>
</dbReference>
<evidence type="ECO:0000259" key="6">
    <source>
        <dbReference type="SMART" id="SM00922"/>
    </source>
</evidence>
<evidence type="ECO:0000256" key="1">
    <source>
        <dbReference type="ARBA" id="ARBA00008031"/>
    </source>
</evidence>
<evidence type="ECO:0000313" key="7">
    <source>
        <dbReference type="EMBL" id="MFD2732310.1"/>
    </source>
</evidence>
<dbReference type="CDD" id="cd03319">
    <property type="entry name" value="L-Ala-DL-Glu_epimerase"/>
    <property type="match status" value="1"/>
</dbReference>
<feature type="domain" description="Mandelate racemase/muconate lactonizing enzyme C-terminal" evidence="6">
    <location>
        <begin position="140"/>
        <end position="236"/>
    </location>
</feature>
<dbReference type="InterPro" id="IPR036849">
    <property type="entry name" value="Enolase-like_C_sf"/>
</dbReference>
<protein>
    <recommendedName>
        <fullName evidence="5">Dipeptide epimerase</fullName>
        <ecNumber evidence="5">5.1.1.-</ecNumber>
    </recommendedName>
</protein>
<dbReference type="Proteomes" id="UP001597546">
    <property type="component" value="Unassembled WGS sequence"/>
</dbReference>
<dbReference type="RefSeq" id="WP_379047615.1">
    <property type="nucleotide sequence ID" value="NZ_JBHSKW010000068.1"/>
</dbReference>
<comment type="cofactor">
    <cofactor evidence="5">
        <name>Mg(2+)</name>
        <dbReference type="ChEBI" id="CHEBI:18420"/>
    </cofactor>
    <text evidence="5">Binds 1 Mg(2+) ion per subunit.</text>
</comment>
<organism evidence="7 8">
    <name type="scientific">Pedobacter alpinus</name>
    <dbReference type="NCBI Taxonomy" id="1590643"/>
    <lineage>
        <taxon>Bacteria</taxon>
        <taxon>Pseudomonadati</taxon>
        <taxon>Bacteroidota</taxon>
        <taxon>Sphingobacteriia</taxon>
        <taxon>Sphingobacteriales</taxon>
        <taxon>Sphingobacteriaceae</taxon>
        <taxon>Pedobacter</taxon>
    </lineage>
</organism>
<dbReference type="Pfam" id="PF13378">
    <property type="entry name" value="MR_MLE_C"/>
    <property type="match status" value="1"/>
</dbReference>
<evidence type="ECO:0000256" key="3">
    <source>
        <dbReference type="ARBA" id="ARBA00022842"/>
    </source>
</evidence>
<dbReference type="InterPro" id="IPR013342">
    <property type="entry name" value="Mandelate_racemase_C"/>
</dbReference>
<keyword evidence="3 5" id="KW-0460">Magnesium</keyword>
<dbReference type="Gene3D" id="3.20.20.120">
    <property type="entry name" value="Enolase-like C-terminal domain"/>
    <property type="match status" value="1"/>
</dbReference>
<dbReference type="EC" id="5.1.1.-" evidence="5"/>
<dbReference type="PANTHER" id="PTHR48073:SF2">
    <property type="entry name" value="O-SUCCINYLBENZOATE SYNTHASE"/>
    <property type="match status" value="1"/>
</dbReference>
<sequence length="366" mass="40732">MIITHTEIYRFSIPMEPFTIATGTMHFAQNIFIRIYTDAGIYGVGEGSAFPMIVGETQETMIKIAQDFAKIWKGKNPLAIDERMAELTAYSGSFNATCKSAFDMALYDIAAKDAGLPLYQFLGGEKREVITDMTLGIDTPEAMAAKALEHVKNGCTIIKIKLGKGVDADIERVKQIRAAVRNTIKIRLDANQGWSFEEAVYALTALEKFDIEFCEQPMRTWYDDFLPELLKLSPIKITADESCFNHHDARKLIKNNACDYINIKFAKSGGINEGLKIYNEAIMHNIPCMIGSMLESRIALSANLHFALACDKIKFFDLDTCLLGHLVDPVIGGLTYKGFELFVSDEIGIGADANDSFLKDCEKIVI</sequence>
<keyword evidence="4 5" id="KW-0413">Isomerase</keyword>
<dbReference type="Gene3D" id="3.30.390.10">
    <property type="entry name" value="Enolase-like, N-terminal domain"/>
    <property type="match status" value="1"/>
</dbReference>
<name>A0ABW5TSW7_9SPHI</name>
<evidence type="ECO:0000313" key="8">
    <source>
        <dbReference type="Proteomes" id="UP001597546"/>
    </source>
</evidence>
<comment type="caution">
    <text evidence="7">The sequence shown here is derived from an EMBL/GenBank/DDBJ whole genome shotgun (WGS) entry which is preliminary data.</text>
</comment>
<evidence type="ECO:0000256" key="5">
    <source>
        <dbReference type="RuleBase" id="RU366006"/>
    </source>
</evidence>
<keyword evidence="2 5" id="KW-0479">Metal-binding</keyword>
<dbReference type="SMART" id="SM00922">
    <property type="entry name" value="MR_MLE"/>
    <property type="match status" value="1"/>
</dbReference>
<dbReference type="InterPro" id="IPR029065">
    <property type="entry name" value="Enolase_C-like"/>
</dbReference>
<gene>
    <name evidence="7" type="ORF">ACFSSE_11410</name>
</gene>